<proteinExistence type="predicted"/>
<sequence>MLRSHGHVRVEVDLTSSSSEVGLIGERAQGRGLNGRGLEGRGMVVAVAGLWSRGRGRGVESRSRSFGRGFVWVLSTGTAEGFRWRLALSGRSRIRKTELKTPSSERCGWLKQ</sequence>
<keyword evidence="2" id="KW-1185">Reference proteome</keyword>
<dbReference type="EMBL" id="PGOL01003557">
    <property type="protein sequence ID" value="PKI40436.1"/>
    <property type="molecule type" value="Genomic_DNA"/>
</dbReference>
<evidence type="ECO:0000313" key="2">
    <source>
        <dbReference type="Proteomes" id="UP000233551"/>
    </source>
</evidence>
<organism evidence="1 2">
    <name type="scientific">Punica granatum</name>
    <name type="common">Pomegranate</name>
    <dbReference type="NCBI Taxonomy" id="22663"/>
    <lineage>
        <taxon>Eukaryota</taxon>
        <taxon>Viridiplantae</taxon>
        <taxon>Streptophyta</taxon>
        <taxon>Embryophyta</taxon>
        <taxon>Tracheophyta</taxon>
        <taxon>Spermatophyta</taxon>
        <taxon>Magnoliopsida</taxon>
        <taxon>eudicotyledons</taxon>
        <taxon>Gunneridae</taxon>
        <taxon>Pentapetalae</taxon>
        <taxon>rosids</taxon>
        <taxon>malvids</taxon>
        <taxon>Myrtales</taxon>
        <taxon>Lythraceae</taxon>
        <taxon>Punica</taxon>
    </lineage>
</organism>
<dbReference type="AlphaFoldDB" id="A0A2I0IAP7"/>
<reference evidence="1 2" key="1">
    <citation type="submission" date="2017-11" db="EMBL/GenBank/DDBJ databases">
        <title>De-novo sequencing of pomegranate (Punica granatum L.) genome.</title>
        <authorList>
            <person name="Akparov Z."/>
            <person name="Amiraslanov A."/>
            <person name="Hajiyeva S."/>
            <person name="Abbasov M."/>
            <person name="Kaur K."/>
            <person name="Hamwieh A."/>
            <person name="Solovyev V."/>
            <person name="Salamov A."/>
            <person name="Braich B."/>
            <person name="Kosarev P."/>
            <person name="Mahmoud A."/>
            <person name="Hajiyev E."/>
            <person name="Babayeva S."/>
            <person name="Izzatullayeva V."/>
            <person name="Mammadov A."/>
            <person name="Mammadov A."/>
            <person name="Sharifova S."/>
            <person name="Ojaghi J."/>
            <person name="Eynullazada K."/>
            <person name="Bayramov B."/>
            <person name="Abdulazimova A."/>
            <person name="Shahmuradov I."/>
        </authorList>
    </citation>
    <scope>NUCLEOTIDE SEQUENCE [LARGE SCALE GENOMIC DNA]</scope>
    <source>
        <strain evidence="2">cv. AG2017</strain>
        <tissue evidence="1">Leaf</tissue>
    </source>
</reference>
<gene>
    <name evidence="1" type="ORF">CRG98_039176</name>
</gene>
<accession>A0A2I0IAP7</accession>
<dbReference type="Proteomes" id="UP000233551">
    <property type="component" value="Unassembled WGS sequence"/>
</dbReference>
<evidence type="ECO:0000313" key="1">
    <source>
        <dbReference type="EMBL" id="PKI40436.1"/>
    </source>
</evidence>
<comment type="caution">
    <text evidence="1">The sequence shown here is derived from an EMBL/GenBank/DDBJ whole genome shotgun (WGS) entry which is preliminary data.</text>
</comment>
<protein>
    <submittedName>
        <fullName evidence="1">Uncharacterized protein</fullName>
    </submittedName>
</protein>
<name>A0A2I0IAP7_PUNGR</name>